<gene>
    <name evidence="2" type="ORF">AVEN_80271_1</name>
</gene>
<name>A0A4Y2MJQ6_ARAVE</name>
<dbReference type="InterPro" id="IPR043502">
    <property type="entry name" value="DNA/RNA_pol_sf"/>
</dbReference>
<dbReference type="EMBL" id="BGPR01007508">
    <property type="protein sequence ID" value="GBN27375.1"/>
    <property type="molecule type" value="Genomic_DNA"/>
</dbReference>
<accession>A0A4Y2MJQ6</accession>
<proteinExistence type="predicted"/>
<protein>
    <recommendedName>
        <fullName evidence="4">DNA-directed DNA polymerase</fullName>
    </recommendedName>
</protein>
<sequence length="217" mass="25343">MLILLSDSVKHKKSKKQRGKSESESDVDSIVDDEFERNSVLGFKHRLMENEKLWNKSVHPETVQDKYDVLISDDLKKVEDNIPPLSVYIGSGFAAEVKSFRFTVLELSKLYMFQLYYDILKPVYKERINLIYTDTDSLCLEVLTDDFYNDLVKQFKNLMDFSNYDASHKYHSTKHQSLLGYLKDETRGVPIKEFCALRPKMYSYTFGKENKKTAKGT</sequence>
<evidence type="ECO:0008006" key="4">
    <source>
        <dbReference type="Google" id="ProtNLM"/>
    </source>
</evidence>
<dbReference type="Gene3D" id="3.90.1600.10">
    <property type="entry name" value="Palm domain of DNA polymerase"/>
    <property type="match status" value="1"/>
</dbReference>
<feature type="region of interest" description="Disordered" evidence="1">
    <location>
        <begin position="1"/>
        <end position="25"/>
    </location>
</feature>
<dbReference type="SUPFAM" id="SSF56672">
    <property type="entry name" value="DNA/RNA polymerases"/>
    <property type="match status" value="1"/>
</dbReference>
<dbReference type="PROSITE" id="PS00116">
    <property type="entry name" value="DNA_POLYMERASE_B"/>
    <property type="match status" value="1"/>
</dbReference>
<evidence type="ECO:0000313" key="2">
    <source>
        <dbReference type="EMBL" id="GBN27375.1"/>
    </source>
</evidence>
<evidence type="ECO:0000256" key="1">
    <source>
        <dbReference type="SAM" id="MobiDB-lite"/>
    </source>
</evidence>
<dbReference type="InterPro" id="IPR023211">
    <property type="entry name" value="DNA_pol_palm_dom_sf"/>
</dbReference>
<organism evidence="2 3">
    <name type="scientific">Araneus ventricosus</name>
    <name type="common">Orbweaver spider</name>
    <name type="synonym">Epeira ventricosa</name>
    <dbReference type="NCBI Taxonomy" id="182803"/>
    <lineage>
        <taxon>Eukaryota</taxon>
        <taxon>Metazoa</taxon>
        <taxon>Ecdysozoa</taxon>
        <taxon>Arthropoda</taxon>
        <taxon>Chelicerata</taxon>
        <taxon>Arachnida</taxon>
        <taxon>Araneae</taxon>
        <taxon>Araneomorphae</taxon>
        <taxon>Entelegynae</taxon>
        <taxon>Araneoidea</taxon>
        <taxon>Araneidae</taxon>
        <taxon>Araneus</taxon>
    </lineage>
</organism>
<dbReference type="PANTHER" id="PTHR31511:SF12">
    <property type="entry name" value="RHO TERMINATION FACTOR N-TERMINAL DOMAIN-CONTAINING PROTEIN"/>
    <property type="match status" value="1"/>
</dbReference>
<dbReference type="OrthoDB" id="414982at2759"/>
<keyword evidence="3" id="KW-1185">Reference proteome</keyword>
<dbReference type="Proteomes" id="UP000499080">
    <property type="component" value="Unassembled WGS sequence"/>
</dbReference>
<dbReference type="GO" id="GO:0003676">
    <property type="term" value="F:nucleic acid binding"/>
    <property type="evidence" value="ECO:0007669"/>
    <property type="project" value="InterPro"/>
</dbReference>
<dbReference type="AlphaFoldDB" id="A0A4Y2MJQ6"/>
<dbReference type="PANTHER" id="PTHR31511">
    <property type="entry name" value="PROTEIN CBG23764"/>
    <property type="match status" value="1"/>
</dbReference>
<evidence type="ECO:0000313" key="3">
    <source>
        <dbReference type="Proteomes" id="UP000499080"/>
    </source>
</evidence>
<comment type="caution">
    <text evidence="2">The sequence shown here is derived from an EMBL/GenBank/DDBJ whole genome shotgun (WGS) entry which is preliminary data.</text>
</comment>
<reference evidence="2 3" key="1">
    <citation type="journal article" date="2019" name="Sci. Rep.">
        <title>Orb-weaving spider Araneus ventricosus genome elucidates the spidroin gene catalogue.</title>
        <authorList>
            <person name="Kono N."/>
            <person name="Nakamura H."/>
            <person name="Ohtoshi R."/>
            <person name="Moran D.A.P."/>
            <person name="Shinohara A."/>
            <person name="Yoshida Y."/>
            <person name="Fujiwara M."/>
            <person name="Mori M."/>
            <person name="Tomita M."/>
            <person name="Arakawa K."/>
        </authorList>
    </citation>
    <scope>NUCLEOTIDE SEQUENCE [LARGE SCALE GENOMIC DNA]</scope>
</reference>
<dbReference type="GO" id="GO:0071897">
    <property type="term" value="P:DNA biosynthetic process"/>
    <property type="evidence" value="ECO:0007669"/>
    <property type="project" value="UniProtKB-ARBA"/>
</dbReference>
<dbReference type="GO" id="GO:0000166">
    <property type="term" value="F:nucleotide binding"/>
    <property type="evidence" value="ECO:0007669"/>
    <property type="project" value="InterPro"/>
</dbReference>
<dbReference type="InterPro" id="IPR017964">
    <property type="entry name" value="DNA-dir_DNA_pol_B_CS"/>
</dbReference>